<dbReference type="EMBL" id="BATA01000004">
    <property type="protein sequence ID" value="GAD51571.1"/>
    <property type="molecule type" value="Genomic_DNA"/>
</dbReference>
<evidence type="ECO:0000313" key="9">
    <source>
        <dbReference type="EMBL" id="GAD51571.1"/>
    </source>
</evidence>
<comment type="caution">
    <text evidence="9">The sequence shown here is derived from an EMBL/GenBank/DDBJ whole genome shotgun (WGS) entry which is preliminary data.</text>
</comment>
<evidence type="ECO:0000256" key="5">
    <source>
        <dbReference type="ARBA" id="ARBA00022989"/>
    </source>
</evidence>
<evidence type="ECO:0000259" key="8">
    <source>
        <dbReference type="PROSITE" id="PS50928"/>
    </source>
</evidence>
<gene>
    <name evidence="9" type="ORF">MBEHAL_0331</name>
</gene>
<dbReference type="CDD" id="cd06261">
    <property type="entry name" value="TM_PBP2"/>
    <property type="match status" value="1"/>
</dbReference>
<sequence length="322" mass="35880">MREKLATLARTLFRRRRARTDGGEATANPSGGFLSDQFVSSLPYWLPAFLIMGLAVYGAIFWNFLLSLTDFQQFGNPDYGHLDLGMYAKAFGDQVFLGALQNTFALLVSFTLCCLVVGLLIAILVDQKIRYENTFRTIYLLPMALSFVVTAQFWLWMYNKQNGVVNIILGAFGLGPYEWIGNPALVLGAVVFALIWQFSGYAMVVYLAGLRAIPTEQFEAARVDGATTLRMYWRVIIPQLKGATISASVVLMVFALKAFDFLYSLSGSYYPPRSDILATMMVRQAFSVGHRAYAAAIGIMLFALALVIIAPYLAYQYREGEL</sequence>
<keyword evidence="3" id="KW-1003">Cell membrane</keyword>
<dbReference type="AlphaFoldDB" id="U2YD42"/>
<keyword evidence="10" id="KW-1185">Reference proteome</keyword>
<dbReference type="Proteomes" id="UP000016986">
    <property type="component" value="Unassembled WGS sequence"/>
</dbReference>
<keyword evidence="6 7" id="KW-0472">Membrane</keyword>
<evidence type="ECO:0000256" key="3">
    <source>
        <dbReference type="ARBA" id="ARBA00022475"/>
    </source>
</evidence>
<accession>U2YD42</accession>
<dbReference type="PANTHER" id="PTHR30193">
    <property type="entry name" value="ABC TRANSPORTER PERMEASE PROTEIN"/>
    <property type="match status" value="1"/>
</dbReference>
<feature type="transmembrane region" description="Helical" evidence="7">
    <location>
        <begin position="240"/>
        <end position="259"/>
    </location>
</feature>
<evidence type="ECO:0000256" key="4">
    <source>
        <dbReference type="ARBA" id="ARBA00022692"/>
    </source>
</evidence>
<dbReference type="GO" id="GO:0005886">
    <property type="term" value="C:plasma membrane"/>
    <property type="evidence" value="ECO:0007669"/>
    <property type="project" value="UniProtKB-SubCell"/>
</dbReference>
<evidence type="ECO:0000256" key="2">
    <source>
        <dbReference type="ARBA" id="ARBA00022448"/>
    </source>
</evidence>
<reference evidence="9 10" key="1">
    <citation type="submission" date="2013-09" db="EMBL/GenBank/DDBJ databases">
        <title>Whole genome sequencing of Halarchaeum acidiphilum strain MH1-52-1.</title>
        <authorList>
            <person name="Shimane Y."/>
            <person name="Minegishi H."/>
            <person name="Nishi S."/>
            <person name="Echigo A."/>
            <person name="Shuto A."/>
            <person name="Konishi M."/>
            <person name="Ito T."/>
            <person name="Ohkuma M."/>
            <person name="Ohta Y."/>
            <person name="Nagano Y."/>
            <person name="Tsubouchi T."/>
            <person name="Mori K."/>
            <person name="Usui K."/>
            <person name="Kamekura M."/>
            <person name="Usami R."/>
            <person name="Takaki Y."/>
            <person name="Hatada Y."/>
        </authorList>
    </citation>
    <scope>NUCLEOTIDE SEQUENCE [LARGE SCALE GENOMIC DNA]</scope>
    <source>
        <strain evidence="9 10">JCM 16109</strain>
    </source>
</reference>
<evidence type="ECO:0000256" key="6">
    <source>
        <dbReference type="ARBA" id="ARBA00023136"/>
    </source>
</evidence>
<dbReference type="Pfam" id="PF00528">
    <property type="entry name" value="BPD_transp_1"/>
    <property type="match status" value="1"/>
</dbReference>
<feature type="domain" description="ABC transmembrane type-1" evidence="8">
    <location>
        <begin position="100"/>
        <end position="310"/>
    </location>
</feature>
<protein>
    <submittedName>
        <fullName evidence="9">Sugar ABC transporter permease protein</fullName>
    </submittedName>
</protein>
<feature type="transmembrane region" description="Helical" evidence="7">
    <location>
        <begin position="137"/>
        <end position="157"/>
    </location>
</feature>
<organism evidence="9 10">
    <name type="scientific">Halarchaeum acidiphilum MH1-52-1</name>
    <dbReference type="NCBI Taxonomy" id="1261545"/>
    <lineage>
        <taxon>Archaea</taxon>
        <taxon>Methanobacteriati</taxon>
        <taxon>Methanobacteriota</taxon>
        <taxon>Stenosarchaea group</taxon>
        <taxon>Halobacteria</taxon>
        <taxon>Halobacteriales</taxon>
        <taxon>Halobacteriaceae</taxon>
    </lineage>
</organism>
<dbReference type="PROSITE" id="PS50928">
    <property type="entry name" value="ABC_TM1"/>
    <property type="match status" value="1"/>
</dbReference>
<keyword evidence="5 7" id="KW-1133">Transmembrane helix</keyword>
<dbReference type="Gene3D" id="1.10.3720.10">
    <property type="entry name" value="MetI-like"/>
    <property type="match status" value="1"/>
</dbReference>
<comment type="subcellular location">
    <subcellularLocation>
        <location evidence="1 7">Cell membrane</location>
        <topology evidence="1 7">Multi-pass membrane protein</topology>
    </subcellularLocation>
</comment>
<dbReference type="eggNOG" id="arCOG00157">
    <property type="taxonomic scope" value="Archaea"/>
</dbReference>
<feature type="transmembrane region" description="Helical" evidence="7">
    <location>
        <begin position="184"/>
        <end position="208"/>
    </location>
</feature>
<dbReference type="InterPro" id="IPR051393">
    <property type="entry name" value="ABC_transporter_permease"/>
</dbReference>
<dbReference type="InterPro" id="IPR035906">
    <property type="entry name" value="MetI-like_sf"/>
</dbReference>
<evidence type="ECO:0000256" key="7">
    <source>
        <dbReference type="RuleBase" id="RU363032"/>
    </source>
</evidence>
<comment type="similarity">
    <text evidence="7">Belongs to the binding-protein-dependent transport system permease family.</text>
</comment>
<keyword evidence="2 7" id="KW-0813">Transport</keyword>
<dbReference type="GO" id="GO:0055085">
    <property type="term" value="P:transmembrane transport"/>
    <property type="evidence" value="ECO:0007669"/>
    <property type="project" value="InterPro"/>
</dbReference>
<dbReference type="PANTHER" id="PTHR30193:SF42">
    <property type="entry name" value="ABC TRANSPORTER PERMEASE PROTEIN"/>
    <property type="match status" value="1"/>
</dbReference>
<proteinExistence type="inferred from homology"/>
<feature type="transmembrane region" description="Helical" evidence="7">
    <location>
        <begin position="292"/>
        <end position="315"/>
    </location>
</feature>
<name>U2YD42_9EURY</name>
<evidence type="ECO:0000313" key="10">
    <source>
        <dbReference type="Proteomes" id="UP000016986"/>
    </source>
</evidence>
<feature type="transmembrane region" description="Helical" evidence="7">
    <location>
        <begin position="44"/>
        <end position="65"/>
    </location>
</feature>
<dbReference type="InterPro" id="IPR000515">
    <property type="entry name" value="MetI-like"/>
</dbReference>
<keyword evidence="4 7" id="KW-0812">Transmembrane</keyword>
<evidence type="ECO:0000256" key="1">
    <source>
        <dbReference type="ARBA" id="ARBA00004651"/>
    </source>
</evidence>
<feature type="transmembrane region" description="Helical" evidence="7">
    <location>
        <begin position="104"/>
        <end position="125"/>
    </location>
</feature>
<dbReference type="SUPFAM" id="SSF161098">
    <property type="entry name" value="MetI-like"/>
    <property type="match status" value="1"/>
</dbReference>